<sequence>MDTPIDPKMSIWISLTTYGLEVPADRKLSINDSGTMLADTVAPPLLVLQTRKPTCGFTGTTSALLGQFLETEVRSTTSSCPLSIAKQTHHVAGSTNCDVSEKLFRIKIFNDSPWIRSMSGRLHCPTSSSSTITAHLMPFGLFSPSEPRSMLPSIPSGADSISNLSGCCQATEPIVRHHHEDPLNVELIQLNHFFTPAPSLRTQFGRQQIMSFQS</sequence>
<organism evidence="1 2">
    <name type="scientific">Trichinella murrelli</name>
    <dbReference type="NCBI Taxonomy" id="144512"/>
    <lineage>
        <taxon>Eukaryota</taxon>
        <taxon>Metazoa</taxon>
        <taxon>Ecdysozoa</taxon>
        <taxon>Nematoda</taxon>
        <taxon>Enoplea</taxon>
        <taxon>Dorylaimia</taxon>
        <taxon>Trichinellida</taxon>
        <taxon>Trichinellidae</taxon>
        <taxon>Trichinella</taxon>
    </lineage>
</organism>
<name>A0A0V0TB10_9BILA</name>
<dbReference type="EMBL" id="JYDJ01000379">
    <property type="protein sequence ID" value="KRX36222.1"/>
    <property type="molecule type" value="Genomic_DNA"/>
</dbReference>
<keyword evidence="2" id="KW-1185">Reference proteome</keyword>
<dbReference type="Proteomes" id="UP000055048">
    <property type="component" value="Unassembled WGS sequence"/>
</dbReference>
<evidence type="ECO:0000313" key="1">
    <source>
        <dbReference type="EMBL" id="KRX36222.1"/>
    </source>
</evidence>
<protein>
    <submittedName>
        <fullName evidence="1">Uncharacterized protein</fullName>
    </submittedName>
</protein>
<dbReference type="AlphaFoldDB" id="A0A0V0TB10"/>
<evidence type="ECO:0000313" key="2">
    <source>
        <dbReference type="Proteomes" id="UP000055048"/>
    </source>
</evidence>
<comment type="caution">
    <text evidence="1">The sequence shown here is derived from an EMBL/GenBank/DDBJ whole genome shotgun (WGS) entry which is preliminary data.</text>
</comment>
<reference evidence="1 2" key="1">
    <citation type="submission" date="2015-01" db="EMBL/GenBank/DDBJ databases">
        <title>Evolution of Trichinella species and genotypes.</title>
        <authorList>
            <person name="Korhonen P.K."/>
            <person name="Edoardo P."/>
            <person name="Giuseppe L.R."/>
            <person name="Gasser R.B."/>
        </authorList>
    </citation>
    <scope>NUCLEOTIDE SEQUENCE [LARGE SCALE GENOMIC DNA]</scope>
    <source>
        <strain evidence="1">ISS417</strain>
    </source>
</reference>
<accession>A0A0V0TB10</accession>
<gene>
    <name evidence="1" type="ORF">T05_12697</name>
</gene>
<proteinExistence type="predicted"/>